<evidence type="ECO:0000256" key="3">
    <source>
        <dbReference type="ARBA" id="ARBA00023125"/>
    </source>
</evidence>
<reference evidence="6 7" key="1">
    <citation type="submission" date="2019-03" db="EMBL/GenBank/DDBJ databases">
        <title>Subsurface microbial communities from deep shales in Ohio and West Virginia, USA.</title>
        <authorList>
            <person name="Wrighton K."/>
        </authorList>
    </citation>
    <scope>NUCLEOTIDE SEQUENCE [LARGE SCALE GENOMIC DNA]</scope>
    <source>
        <strain evidence="6 7">MSL 6dP</strain>
    </source>
</reference>
<feature type="domain" description="Type I restriction modification DNA specificity" evidence="5">
    <location>
        <begin position="24"/>
        <end position="200"/>
    </location>
</feature>
<protein>
    <submittedName>
        <fullName evidence="6">Type I restriction enzyme S subunit</fullName>
    </submittedName>
</protein>
<dbReference type="GO" id="GO:0009307">
    <property type="term" value="P:DNA restriction-modification system"/>
    <property type="evidence" value="ECO:0007669"/>
    <property type="project" value="UniProtKB-KW"/>
</dbReference>
<keyword evidence="4" id="KW-0175">Coiled coil</keyword>
<gene>
    <name evidence="6" type="ORF">C7959_10491</name>
</gene>
<dbReference type="InterPro" id="IPR044946">
    <property type="entry name" value="Restrct_endonuc_typeI_TRD_sf"/>
</dbReference>
<dbReference type="CDD" id="cd17246">
    <property type="entry name" value="RMtype1_S_SonII-TRD2-CR2_like"/>
    <property type="match status" value="1"/>
</dbReference>
<dbReference type="Gene3D" id="1.10.287.1120">
    <property type="entry name" value="Bipartite methylase S protein"/>
    <property type="match status" value="1"/>
</dbReference>
<dbReference type="SUPFAM" id="SSF116734">
    <property type="entry name" value="DNA methylase specificity domain"/>
    <property type="match status" value="2"/>
</dbReference>
<dbReference type="AlphaFoldDB" id="A0A4R8HAK7"/>
<keyword evidence="7" id="KW-1185">Reference proteome</keyword>
<dbReference type="GO" id="GO:0003677">
    <property type="term" value="F:DNA binding"/>
    <property type="evidence" value="ECO:0007669"/>
    <property type="project" value="UniProtKB-KW"/>
</dbReference>
<name>A0A4R8HAK7_9FIRM</name>
<evidence type="ECO:0000259" key="5">
    <source>
        <dbReference type="Pfam" id="PF01420"/>
    </source>
</evidence>
<dbReference type="Pfam" id="PF01420">
    <property type="entry name" value="Methylase_S"/>
    <property type="match status" value="2"/>
</dbReference>
<dbReference type="Gene3D" id="3.90.220.20">
    <property type="entry name" value="DNA methylase specificity domains"/>
    <property type="match status" value="2"/>
</dbReference>
<dbReference type="RefSeq" id="WP_134115207.1">
    <property type="nucleotide sequence ID" value="NZ_SOEG01000004.1"/>
</dbReference>
<dbReference type="EMBL" id="SOEG01000004">
    <property type="protein sequence ID" value="TDX52965.1"/>
    <property type="molecule type" value="Genomic_DNA"/>
</dbReference>
<keyword evidence="2" id="KW-0680">Restriction system</keyword>
<feature type="domain" description="Type I restriction modification DNA specificity" evidence="5">
    <location>
        <begin position="264"/>
        <end position="424"/>
    </location>
</feature>
<dbReference type="PANTHER" id="PTHR30408:SF12">
    <property type="entry name" value="TYPE I RESTRICTION ENZYME MJAVIII SPECIFICITY SUBUNIT"/>
    <property type="match status" value="1"/>
</dbReference>
<sequence length="442" mass="50977">MFIQGWWFVMVREGYEKTGIGIIPEDWDFCFMGNIVDVNPRYDIPKQDEFLFLEMSAVNSNKADVDYWLKRKKEDCTSVRFKEGDTLFARITPCAENGKTAFIEKMDDELAFGSTEFIILSPKQDLVLSKYVYYLSKSHRVRSLAISMMEGSTGRQRVPREVFVETIKIPLPPLLEQKKIADILSSVDEAIAKTEEIINQNKELKKGLMQELLTKGIGHSKFKEVRLGIKKADVPKNWEVKTMSEMSSDNKYSLVDGPFGSNLTTDDYRENGDVRLIQLQNIKEFIFCNDEKKYTYKEKYEEQIRSAANPGDIVLAKMPDPIGRACIVPDIEKNYLVVADVIKFKPNEEYNNIFAMYFFNSKLFRDQVESYATGSTRLRLNLSNFKNLDVLVPPLDEQEKIAEILSSVDAKIEKEEEYKAELEQLKKGLMQKLLIGEVRVRV</sequence>
<proteinExistence type="inferred from homology"/>
<dbReference type="CDD" id="cd17260">
    <property type="entry name" value="RMtype1_S_EcoEI-TRD1-CR1_like"/>
    <property type="match status" value="1"/>
</dbReference>
<comment type="caution">
    <text evidence="6">The sequence shown here is derived from an EMBL/GenBank/DDBJ whole genome shotgun (WGS) entry which is preliminary data.</text>
</comment>
<dbReference type="InterPro" id="IPR000055">
    <property type="entry name" value="Restrct_endonuc_typeI_TRD"/>
</dbReference>
<organism evidence="6 7">
    <name type="scientific">Orenia marismortui</name>
    <dbReference type="NCBI Taxonomy" id="46469"/>
    <lineage>
        <taxon>Bacteria</taxon>
        <taxon>Bacillati</taxon>
        <taxon>Bacillota</taxon>
        <taxon>Clostridia</taxon>
        <taxon>Halanaerobiales</taxon>
        <taxon>Halobacteroidaceae</taxon>
        <taxon>Orenia</taxon>
    </lineage>
</organism>
<dbReference type="Proteomes" id="UP000295832">
    <property type="component" value="Unassembled WGS sequence"/>
</dbReference>
<dbReference type="InterPro" id="IPR052021">
    <property type="entry name" value="Type-I_RS_S_subunit"/>
</dbReference>
<accession>A0A4R8HAK7</accession>
<evidence type="ECO:0000256" key="4">
    <source>
        <dbReference type="SAM" id="Coils"/>
    </source>
</evidence>
<evidence type="ECO:0000256" key="2">
    <source>
        <dbReference type="ARBA" id="ARBA00022747"/>
    </source>
</evidence>
<evidence type="ECO:0000313" key="6">
    <source>
        <dbReference type="EMBL" id="TDX52965.1"/>
    </source>
</evidence>
<keyword evidence="3" id="KW-0238">DNA-binding</keyword>
<evidence type="ECO:0000313" key="7">
    <source>
        <dbReference type="Proteomes" id="UP000295832"/>
    </source>
</evidence>
<comment type="similarity">
    <text evidence="1">Belongs to the type-I restriction system S methylase family.</text>
</comment>
<dbReference type="PANTHER" id="PTHR30408">
    <property type="entry name" value="TYPE-1 RESTRICTION ENZYME ECOKI SPECIFICITY PROTEIN"/>
    <property type="match status" value="1"/>
</dbReference>
<evidence type="ECO:0000256" key="1">
    <source>
        <dbReference type="ARBA" id="ARBA00010923"/>
    </source>
</evidence>
<feature type="coiled-coil region" evidence="4">
    <location>
        <begin position="405"/>
        <end position="432"/>
    </location>
</feature>